<feature type="transmembrane region" description="Helical" evidence="1">
    <location>
        <begin position="12"/>
        <end position="31"/>
    </location>
</feature>
<sequence length="127" mass="14393">MSPSTDISREELHTRTYIILGVVYLFVAGATTVNRNIDFDYRMSSLGAFTYVFAEGAYHMRETARIYQLRPEGRRWSHPDFVYHSIKAISGSYFFGAIFGFTELMSAVQVVGEMFAIVGRSIFVPPS</sequence>
<feature type="transmembrane region" description="Helical" evidence="1">
    <location>
        <begin position="81"/>
        <end position="101"/>
    </location>
</feature>
<evidence type="ECO:0000313" key="2">
    <source>
        <dbReference type="EMBL" id="KEQ69656.1"/>
    </source>
</evidence>
<dbReference type="HOGENOM" id="CLU_1970099_0_0_1"/>
<proteinExistence type="predicted"/>
<organism evidence="2 3">
    <name type="scientific">Aureobasidium namibiae CBS 147.97</name>
    <dbReference type="NCBI Taxonomy" id="1043004"/>
    <lineage>
        <taxon>Eukaryota</taxon>
        <taxon>Fungi</taxon>
        <taxon>Dikarya</taxon>
        <taxon>Ascomycota</taxon>
        <taxon>Pezizomycotina</taxon>
        <taxon>Dothideomycetes</taxon>
        <taxon>Dothideomycetidae</taxon>
        <taxon>Dothideales</taxon>
        <taxon>Saccotheciaceae</taxon>
        <taxon>Aureobasidium</taxon>
    </lineage>
</organism>
<dbReference type="AlphaFoldDB" id="A0A074X512"/>
<dbReference type="EMBL" id="KL584720">
    <property type="protein sequence ID" value="KEQ69656.1"/>
    <property type="molecule type" value="Genomic_DNA"/>
</dbReference>
<gene>
    <name evidence="2" type="ORF">M436DRAFT_55384</name>
</gene>
<keyword evidence="3" id="KW-1185">Reference proteome</keyword>
<protein>
    <submittedName>
        <fullName evidence="2">Uncharacterized protein</fullName>
    </submittedName>
</protein>
<evidence type="ECO:0000313" key="3">
    <source>
        <dbReference type="Proteomes" id="UP000027730"/>
    </source>
</evidence>
<dbReference type="RefSeq" id="XP_013423889.1">
    <property type="nucleotide sequence ID" value="XM_013568435.1"/>
</dbReference>
<evidence type="ECO:0000256" key="1">
    <source>
        <dbReference type="SAM" id="Phobius"/>
    </source>
</evidence>
<keyword evidence="1" id="KW-0812">Transmembrane</keyword>
<keyword evidence="1" id="KW-0472">Membrane</keyword>
<reference evidence="2 3" key="1">
    <citation type="journal article" date="2014" name="BMC Genomics">
        <title>Genome sequencing of four Aureobasidium pullulans varieties: biotechnological potential, stress tolerance, and description of new species.</title>
        <authorList>
            <person name="Gostin Ar C."/>
            <person name="Ohm R.A."/>
            <person name="Kogej T."/>
            <person name="Sonjak S."/>
            <person name="Turk M."/>
            <person name="Zajc J."/>
            <person name="Zalar P."/>
            <person name="Grube M."/>
            <person name="Sun H."/>
            <person name="Han J."/>
            <person name="Sharma A."/>
            <person name="Chiniquy J."/>
            <person name="Ngan C.Y."/>
            <person name="Lipzen A."/>
            <person name="Barry K."/>
            <person name="Grigoriev I.V."/>
            <person name="Gunde-Cimerman N."/>
        </authorList>
    </citation>
    <scope>NUCLEOTIDE SEQUENCE [LARGE SCALE GENOMIC DNA]</scope>
    <source>
        <strain evidence="2 3">CBS 147.97</strain>
    </source>
</reference>
<dbReference type="GeneID" id="25412127"/>
<dbReference type="Proteomes" id="UP000027730">
    <property type="component" value="Unassembled WGS sequence"/>
</dbReference>
<name>A0A074X512_9PEZI</name>
<accession>A0A074X512</accession>
<keyword evidence="1" id="KW-1133">Transmembrane helix</keyword>